<name>A0AAV1TST4_9STRA</name>
<evidence type="ECO:0000313" key="2">
    <source>
        <dbReference type="Proteomes" id="UP001162060"/>
    </source>
</evidence>
<gene>
    <name evidence="1" type="ORF">PM001_LOCUS10576</name>
</gene>
<organism evidence="1 2">
    <name type="scientific">Peronospora matthiolae</name>
    <dbReference type="NCBI Taxonomy" id="2874970"/>
    <lineage>
        <taxon>Eukaryota</taxon>
        <taxon>Sar</taxon>
        <taxon>Stramenopiles</taxon>
        <taxon>Oomycota</taxon>
        <taxon>Peronosporomycetes</taxon>
        <taxon>Peronosporales</taxon>
        <taxon>Peronosporaceae</taxon>
        <taxon>Peronospora</taxon>
    </lineage>
</organism>
<dbReference type="AlphaFoldDB" id="A0AAV1TST4"/>
<dbReference type="EMBL" id="CAKLBY020000087">
    <property type="protein sequence ID" value="CAK7925426.1"/>
    <property type="molecule type" value="Genomic_DNA"/>
</dbReference>
<protein>
    <submittedName>
        <fullName evidence="1">Uncharacterized protein</fullName>
    </submittedName>
</protein>
<evidence type="ECO:0000313" key="1">
    <source>
        <dbReference type="EMBL" id="CAK7925426.1"/>
    </source>
</evidence>
<dbReference type="Proteomes" id="UP001162060">
    <property type="component" value="Unassembled WGS sequence"/>
</dbReference>
<accession>A0AAV1TST4</accession>
<reference evidence="1" key="1">
    <citation type="submission" date="2024-01" db="EMBL/GenBank/DDBJ databases">
        <authorList>
            <person name="Webb A."/>
        </authorList>
    </citation>
    <scope>NUCLEOTIDE SEQUENCE</scope>
    <source>
        <strain evidence="1">Pm1</strain>
    </source>
</reference>
<comment type="caution">
    <text evidence="1">The sequence shown here is derived from an EMBL/GenBank/DDBJ whole genome shotgun (WGS) entry which is preliminary data.</text>
</comment>
<proteinExistence type="predicted"/>
<sequence length="45" mass="4744">MEAAGLQCERITCGRIPSSVCTRKDVAPQVHTAMSSDNGTNLAHS</sequence>